<keyword evidence="3" id="KW-1185">Reference proteome</keyword>
<proteinExistence type="predicted"/>
<sequence>MGESDQPASGAFAGAVTDPTAQDRTDRTPAFVAASNGNKGLAGYRLEVSLTSHLSSLTLEESELSKGSAEVEAEIAVHSVTNRSLSTNEDQLSLKDTLAAVRNAAQAAARIQSAFRAHSFRKWQQKDAAGADSSIDQYGWKGRKDYLAFHKKVVKIQAELGATAAAASISGEPKSKATHNSRSEKTTFFLKRSINVGMPICEAFAQIEQQPNIYDVVHVKSLSSLISLSAFRIIVFTFVLILGLRVCHSLFQFPASIQIAAMTHDREDKKVGVGSLMAKAVTPPLPPGSLYMEEVYVKVKLLMHFLKA</sequence>
<name>A0AAE0A1S2_9ROSI</name>
<evidence type="ECO:0000313" key="3">
    <source>
        <dbReference type="Proteomes" id="UP001281410"/>
    </source>
</evidence>
<accession>A0AAE0A1S2</accession>
<organism evidence="2 3">
    <name type="scientific">Dipteronia sinensis</name>
    <dbReference type="NCBI Taxonomy" id="43782"/>
    <lineage>
        <taxon>Eukaryota</taxon>
        <taxon>Viridiplantae</taxon>
        <taxon>Streptophyta</taxon>
        <taxon>Embryophyta</taxon>
        <taxon>Tracheophyta</taxon>
        <taxon>Spermatophyta</taxon>
        <taxon>Magnoliopsida</taxon>
        <taxon>eudicotyledons</taxon>
        <taxon>Gunneridae</taxon>
        <taxon>Pentapetalae</taxon>
        <taxon>rosids</taxon>
        <taxon>malvids</taxon>
        <taxon>Sapindales</taxon>
        <taxon>Sapindaceae</taxon>
        <taxon>Hippocastanoideae</taxon>
        <taxon>Acereae</taxon>
        <taxon>Dipteronia</taxon>
    </lineage>
</organism>
<dbReference type="GO" id="GO:0003712">
    <property type="term" value="F:transcription coregulator activity"/>
    <property type="evidence" value="ECO:0007669"/>
    <property type="project" value="TreeGrafter"/>
</dbReference>
<gene>
    <name evidence="2" type="ORF">Dsin_022643</name>
</gene>
<reference evidence="2" key="1">
    <citation type="journal article" date="2023" name="Plant J.">
        <title>Genome sequences and population genomics provide insights into the demographic history, inbreeding, and mutation load of two 'living fossil' tree species of Dipteronia.</title>
        <authorList>
            <person name="Feng Y."/>
            <person name="Comes H.P."/>
            <person name="Chen J."/>
            <person name="Zhu S."/>
            <person name="Lu R."/>
            <person name="Zhang X."/>
            <person name="Li P."/>
            <person name="Qiu J."/>
            <person name="Olsen K.M."/>
            <person name="Qiu Y."/>
        </authorList>
    </citation>
    <scope>NUCLEOTIDE SEQUENCE</scope>
    <source>
        <strain evidence="2">NBL</strain>
    </source>
</reference>
<feature type="region of interest" description="Disordered" evidence="1">
    <location>
        <begin position="1"/>
        <end position="25"/>
    </location>
</feature>
<dbReference type="PROSITE" id="PS50096">
    <property type="entry name" value="IQ"/>
    <property type="match status" value="1"/>
</dbReference>
<dbReference type="PANTHER" id="PTHR23335">
    <property type="entry name" value="CALMODULIN-BINDING TRANSCRIPTION ACTIVATOR CAMTA"/>
    <property type="match status" value="1"/>
</dbReference>
<dbReference type="GO" id="GO:0006357">
    <property type="term" value="P:regulation of transcription by RNA polymerase II"/>
    <property type="evidence" value="ECO:0007669"/>
    <property type="project" value="TreeGrafter"/>
</dbReference>
<evidence type="ECO:0000256" key="1">
    <source>
        <dbReference type="SAM" id="MobiDB-lite"/>
    </source>
</evidence>
<dbReference type="Proteomes" id="UP001281410">
    <property type="component" value="Unassembled WGS sequence"/>
</dbReference>
<evidence type="ECO:0000313" key="2">
    <source>
        <dbReference type="EMBL" id="KAK3199228.1"/>
    </source>
</evidence>
<protein>
    <submittedName>
        <fullName evidence="2">Uncharacterized protein</fullName>
    </submittedName>
</protein>
<dbReference type="EMBL" id="JANJYJ010000007">
    <property type="protein sequence ID" value="KAK3199228.1"/>
    <property type="molecule type" value="Genomic_DNA"/>
</dbReference>
<dbReference type="GO" id="GO:0003690">
    <property type="term" value="F:double-stranded DNA binding"/>
    <property type="evidence" value="ECO:0007669"/>
    <property type="project" value="TreeGrafter"/>
</dbReference>
<dbReference type="PANTHER" id="PTHR23335:SF1">
    <property type="entry name" value="CALMODULIN-BINDING TRANSCRIPTION ACTIVATOR, ISOFORM F"/>
    <property type="match status" value="1"/>
</dbReference>
<dbReference type="GO" id="GO:0005634">
    <property type="term" value="C:nucleus"/>
    <property type="evidence" value="ECO:0007669"/>
    <property type="project" value="TreeGrafter"/>
</dbReference>
<dbReference type="AlphaFoldDB" id="A0AAE0A1S2"/>
<comment type="caution">
    <text evidence="2">The sequence shown here is derived from an EMBL/GenBank/DDBJ whole genome shotgun (WGS) entry which is preliminary data.</text>
</comment>